<dbReference type="CDD" id="cd18186">
    <property type="entry name" value="BTB_POZ_ZBTB_KLHL-like"/>
    <property type="match status" value="1"/>
</dbReference>
<dbReference type="Gene3D" id="3.30.710.10">
    <property type="entry name" value="Potassium Channel Kv1.1, Chain A"/>
    <property type="match status" value="1"/>
</dbReference>
<accession>A0A1D2NIK5</accession>
<dbReference type="Pfam" id="PF00651">
    <property type="entry name" value="BTB"/>
    <property type="match status" value="1"/>
</dbReference>
<name>A0A1D2NIK5_ORCCI</name>
<dbReference type="InterPro" id="IPR000210">
    <property type="entry name" value="BTB/POZ_dom"/>
</dbReference>
<proteinExistence type="predicted"/>
<dbReference type="CDD" id="cd14733">
    <property type="entry name" value="BACK"/>
    <property type="match status" value="1"/>
</dbReference>
<protein>
    <submittedName>
        <fullName evidence="2">Speckle-type POZ protein-like</fullName>
    </submittedName>
</protein>
<organism evidence="2 3">
    <name type="scientific">Orchesella cincta</name>
    <name type="common">Springtail</name>
    <name type="synonym">Podura cincta</name>
    <dbReference type="NCBI Taxonomy" id="48709"/>
    <lineage>
        <taxon>Eukaryota</taxon>
        <taxon>Metazoa</taxon>
        <taxon>Ecdysozoa</taxon>
        <taxon>Arthropoda</taxon>
        <taxon>Hexapoda</taxon>
        <taxon>Collembola</taxon>
        <taxon>Entomobryomorpha</taxon>
        <taxon>Entomobryoidea</taxon>
        <taxon>Orchesellidae</taxon>
        <taxon>Orchesellinae</taxon>
        <taxon>Orchesella</taxon>
    </lineage>
</organism>
<dbReference type="AlphaFoldDB" id="A0A1D2NIK5"/>
<comment type="caution">
    <text evidence="2">The sequence shown here is derived from an EMBL/GenBank/DDBJ whole genome shotgun (WGS) entry which is preliminary data.</text>
</comment>
<reference evidence="2 3" key="1">
    <citation type="journal article" date="2016" name="Genome Biol. Evol.">
        <title>Gene Family Evolution Reflects Adaptation to Soil Environmental Stressors in the Genome of the Collembolan Orchesella cincta.</title>
        <authorList>
            <person name="Faddeeva-Vakhrusheva A."/>
            <person name="Derks M.F."/>
            <person name="Anvar S.Y."/>
            <person name="Agamennone V."/>
            <person name="Suring W."/>
            <person name="Smit S."/>
            <person name="van Straalen N.M."/>
            <person name="Roelofs D."/>
        </authorList>
    </citation>
    <scope>NUCLEOTIDE SEQUENCE [LARGE SCALE GENOMIC DNA]</scope>
    <source>
        <tissue evidence="2">Mixed pool</tissue>
    </source>
</reference>
<keyword evidence="3" id="KW-1185">Reference proteome</keyword>
<dbReference type="OMA" id="WINEDRT"/>
<dbReference type="STRING" id="48709.A0A1D2NIK5"/>
<sequence length="350" mass="40750">MKSELFQTSAVIIPEPEVEEFTWNFMVSPRSKIQKNIEAVTFGGFTFNGLQFKTGFLADTDHKWGLSLYSNQVNAFMALPRRDLHHRYSVHDSQLQLISKDEVTATHKLTFQRDENAAAPRMLWSTFWINEDRTWNDSVDKIRIIFRIGRESTGRCLYAMASQHVAFQNKAILETAKNVDCKDFYLSDYLSDVVLECKGKTFPAHRFLLSCRSSVFNRMFRVSMKEVAEGRVVIEDMEPQVLEEMLRFMYCGHVSSALEEFCIDLFQAADKYDIEPLKILCENEMTNRVGPDNAIEMYMTAELHDAKLLKEKAFEVIRLNKKQVFHDRNTFKMFSSQFPDIAYDLFSSFQ</sequence>
<dbReference type="FunFam" id="3.30.710.10:FF:000159">
    <property type="entry name" value="Speckle-type POZ protein B"/>
    <property type="match status" value="1"/>
</dbReference>
<feature type="domain" description="BTB" evidence="1">
    <location>
        <begin position="191"/>
        <end position="258"/>
    </location>
</feature>
<dbReference type="PANTHER" id="PTHR24413">
    <property type="entry name" value="SPECKLE-TYPE POZ PROTEIN"/>
    <property type="match status" value="1"/>
</dbReference>
<dbReference type="Proteomes" id="UP000094527">
    <property type="component" value="Unassembled WGS sequence"/>
</dbReference>
<evidence type="ECO:0000259" key="1">
    <source>
        <dbReference type="PROSITE" id="PS50097"/>
    </source>
</evidence>
<dbReference type="InterPro" id="IPR011333">
    <property type="entry name" value="SKP1/BTB/POZ_sf"/>
</dbReference>
<evidence type="ECO:0000313" key="3">
    <source>
        <dbReference type="Proteomes" id="UP000094527"/>
    </source>
</evidence>
<dbReference type="SUPFAM" id="SSF54695">
    <property type="entry name" value="POZ domain"/>
    <property type="match status" value="1"/>
</dbReference>
<dbReference type="EMBL" id="LJIJ01000030">
    <property type="protein sequence ID" value="ODN05069.1"/>
    <property type="molecule type" value="Genomic_DNA"/>
</dbReference>
<gene>
    <name evidence="2" type="ORF">Ocin01_01625</name>
</gene>
<dbReference type="PROSITE" id="PS50097">
    <property type="entry name" value="BTB"/>
    <property type="match status" value="1"/>
</dbReference>
<evidence type="ECO:0000313" key="2">
    <source>
        <dbReference type="EMBL" id="ODN05069.1"/>
    </source>
</evidence>
<dbReference type="SMART" id="SM00225">
    <property type="entry name" value="BTB"/>
    <property type="match status" value="1"/>
</dbReference>
<dbReference type="OrthoDB" id="6359816at2759"/>